<name>A0ACA9RXQ1_9GLOM</name>
<evidence type="ECO:0000313" key="1">
    <source>
        <dbReference type="EMBL" id="CAG8816452.1"/>
    </source>
</evidence>
<evidence type="ECO:0000313" key="2">
    <source>
        <dbReference type="Proteomes" id="UP000789920"/>
    </source>
</evidence>
<organism evidence="1 2">
    <name type="scientific">Racocetra persica</name>
    <dbReference type="NCBI Taxonomy" id="160502"/>
    <lineage>
        <taxon>Eukaryota</taxon>
        <taxon>Fungi</taxon>
        <taxon>Fungi incertae sedis</taxon>
        <taxon>Mucoromycota</taxon>
        <taxon>Glomeromycotina</taxon>
        <taxon>Glomeromycetes</taxon>
        <taxon>Diversisporales</taxon>
        <taxon>Gigasporaceae</taxon>
        <taxon>Racocetra</taxon>
    </lineage>
</organism>
<reference evidence="1" key="1">
    <citation type="submission" date="2021-06" db="EMBL/GenBank/DDBJ databases">
        <authorList>
            <person name="Kallberg Y."/>
            <person name="Tangrot J."/>
            <person name="Rosling A."/>
        </authorList>
    </citation>
    <scope>NUCLEOTIDE SEQUENCE</scope>
    <source>
        <strain evidence="1">MA461A</strain>
    </source>
</reference>
<gene>
    <name evidence="1" type="ORF">RPERSI_LOCUS24454</name>
</gene>
<keyword evidence="2" id="KW-1185">Reference proteome</keyword>
<dbReference type="Proteomes" id="UP000789920">
    <property type="component" value="Unassembled WGS sequence"/>
</dbReference>
<proteinExistence type="predicted"/>
<feature type="non-terminal residue" evidence="1">
    <location>
        <position position="105"/>
    </location>
</feature>
<dbReference type="EMBL" id="CAJVQC010078589">
    <property type="protein sequence ID" value="CAG8816452.1"/>
    <property type="molecule type" value="Genomic_DNA"/>
</dbReference>
<feature type="non-terminal residue" evidence="1">
    <location>
        <position position="1"/>
    </location>
</feature>
<comment type="caution">
    <text evidence="1">The sequence shown here is derived from an EMBL/GenBank/DDBJ whole genome shotgun (WGS) entry which is preliminary data.</text>
</comment>
<sequence>DASLIEDISQSSACLESPVTLEAQRSTRGTSSNSLPIKDLSDKKYINQMKSEKMIPQSCDVKTVTKCHDQNYVLDNSDIISIEISESDNQIVEGLIQEITCNQTQ</sequence>
<accession>A0ACA9RXQ1</accession>
<protein>
    <submittedName>
        <fullName evidence="1">5537_t:CDS:1</fullName>
    </submittedName>
</protein>